<dbReference type="EC" id="2.4.1.227" evidence="10"/>
<keyword evidence="6 10" id="KW-0573">Peptidoglycan synthesis</keyword>
<evidence type="ECO:0000256" key="8">
    <source>
        <dbReference type="ARBA" id="ARBA00023306"/>
    </source>
</evidence>
<keyword evidence="4 10" id="KW-0808">Transferase</keyword>
<reference evidence="13 14" key="1">
    <citation type="journal article" date="2008" name="Proc. Natl. Acad. Sci. U.S.A.">
        <title>Niche adaptation and genome expansion in the chlorophyll d-producing cyanobacterium Acaryochloris marina.</title>
        <authorList>
            <person name="Swingley W.D."/>
            <person name="Chen M."/>
            <person name="Cheung P.C."/>
            <person name="Conrad A.L."/>
            <person name="Dejesa L.C."/>
            <person name="Hao J."/>
            <person name="Honchak B.M."/>
            <person name="Karbach L.E."/>
            <person name="Kurdoglu A."/>
            <person name="Lahiri S."/>
            <person name="Mastrian S.D."/>
            <person name="Miyashita H."/>
            <person name="Page L."/>
            <person name="Ramakrishna P."/>
            <person name="Satoh S."/>
            <person name="Sattley W.M."/>
            <person name="Shimada Y."/>
            <person name="Taylor H.L."/>
            <person name="Tomo T."/>
            <person name="Tsuchiya T."/>
            <person name="Wang Z.T."/>
            <person name="Raymond J."/>
            <person name="Mimuro M."/>
            <person name="Blankenship R.E."/>
            <person name="Touchman J.W."/>
        </authorList>
    </citation>
    <scope>NUCLEOTIDE SEQUENCE [LARGE SCALE GENOMIC DNA]</scope>
    <source>
        <strain evidence="14">MBIC 11017</strain>
    </source>
</reference>
<dbReference type="STRING" id="329726.AM1_4648"/>
<feature type="binding site" evidence="10">
    <location>
        <position position="201"/>
    </location>
    <ligand>
        <name>UDP-N-acetyl-alpha-D-glucosamine</name>
        <dbReference type="ChEBI" id="CHEBI:57705"/>
    </ligand>
</feature>
<keyword evidence="10" id="KW-0997">Cell inner membrane</keyword>
<dbReference type="Proteomes" id="UP000000268">
    <property type="component" value="Chromosome"/>
</dbReference>
<evidence type="ECO:0000313" key="14">
    <source>
        <dbReference type="Proteomes" id="UP000000268"/>
    </source>
</evidence>
<evidence type="ECO:0000256" key="6">
    <source>
        <dbReference type="ARBA" id="ARBA00022984"/>
    </source>
</evidence>
<keyword evidence="8 10" id="KW-0131">Cell cycle</keyword>
<dbReference type="InterPro" id="IPR007235">
    <property type="entry name" value="Glyco_trans_28_C"/>
</dbReference>
<dbReference type="GO" id="GO:0008360">
    <property type="term" value="P:regulation of cell shape"/>
    <property type="evidence" value="ECO:0007669"/>
    <property type="project" value="UniProtKB-KW"/>
</dbReference>
<evidence type="ECO:0000256" key="10">
    <source>
        <dbReference type="HAMAP-Rule" id="MF_00033"/>
    </source>
</evidence>
<keyword evidence="5 10" id="KW-0133">Cell shape</keyword>
<dbReference type="InterPro" id="IPR006009">
    <property type="entry name" value="GlcNAc_MurG"/>
</dbReference>
<dbReference type="AlphaFoldDB" id="B0C0D0"/>
<evidence type="ECO:0000256" key="9">
    <source>
        <dbReference type="ARBA" id="ARBA00023316"/>
    </source>
</evidence>
<dbReference type="GO" id="GO:0005886">
    <property type="term" value="C:plasma membrane"/>
    <property type="evidence" value="ECO:0007669"/>
    <property type="project" value="UniProtKB-SubCell"/>
</dbReference>
<evidence type="ECO:0000256" key="4">
    <source>
        <dbReference type="ARBA" id="ARBA00022679"/>
    </source>
</evidence>
<feature type="binding site" evidence="10">
    <location>
        <position position="295"/>
    </location>
    <ligand>
        <name>UDP-N-acetyl-alpha-D-glucosamine</name>
        <dbReference type="ChEBI" id="CHEBI:57705"/>
    </ligand>
</feature>
<dbReference type="OrthoDB" id="9808936at2"/>
<protein>
    <recommendedName>
        <fullName evidence="10">UDP-N-acetylglucosamine--N-acetylmuramyl-(pentapeptide) pyrophosphoryl-undecaprenol N-acetylglucosamine transferase</fullName>
        <ecNumber evidence="10">2.4.1.227</ecNumber>
    </recommendedName>
    <alternativeName>
        <fullName evidence="10">Undecaprenyl-PP-MurNAc-pentapeptide-UDPGlcNAc GlcNAc transferase</fullName>
    </alternativeName>
</protein>
<comment type="subcellular location">
    <subcellularLocation>
        <location evidence="10">Cell inner membrane</location>
        <topology evidence="10">Peripheral membrane protein</topology>
        <orientation evidence="10">Cytoplasmic side</orientation>
    </subcellularLocation>
</comment>
<dbReference type="PANTHER" id="PTHR21015">
    <property type="entry name" value="UDP-N-ACETYLGLUCOSAMINE--N-ACETYLMURAMYL-(PENTAPEPTIDE) PYROPHOSPHORYL-UNDECAPRENOL N-ACETYLGLUCOSAMINE TRANSFERASE 1"/>
    <property type="match status" value="1"/>
</dbReference>
<keyword evidence="7 10" id="KW-0472">Membrane</keyword>
<dbReference type="CDD" id="cd03785">
    <property type="entry name" value="GT28_MurG"/>
    <property type="match status" value="1"/>
</dbReference>
<keyword evidence="2 10" id="KW-0132">Cell division</keyword>
<dbReference type="UniPathway" id="UPA00219"/>
<feature type="domain" description="Glycosyltransferase family 28 N-terminal" evidence="11">
    <location>
        <begin position="16"/>
        <end position="151"/>
    </location>
</feature>
<comment type="function">
    <text evidence="10">Cell wall formation. Catalyzes the transfer of a GlcNAc subunit on undecaprenyl-pyrophosphoryl-MurNAc-pentapeptide (lipid intermediate I) to form undecaprenyl-pyrophosphoryl-MurNAc-(pentapeptide)GlcNAc (lipid intermediate II).</text>
</comment>
<feature type="binding site" evidence="10">
    <location>
        <position position="134"/>
    </location>
    <ligand>
        <name>UDP-N-acetyl-alpha-D-glucosamine</name>
        <dbReference type="ChEBI" id="CHEBI:57705"/>
    </ligand>
</feature>
<dbReference type="CAZy" id="GT28">
    <property type="family name" value="Glycosyltransferase Family 28"/>
</dbReference>
<feature type="domain" description="Glycosyl transferase family 28 C-terminal" evidence="12">
    <location>
        <begin position="195"/>
        <end position="344"/>
    </location>
</feature>
<dbReference type="HOGENOM" id="CLU_037404_2_1_3"/>
<comment type="caution">
    <text evidence="10">Lacks conserved residue(s) required for the propagation of feature annotation.</text>
</comment>
<comment type="catalytic activity">
    <reaction evidence="10">
        <text>di-trans,octa-cis-undecaprenyl diphospho-N-acetyl-alpha-D-muramoyl-L-alanyl-D-glutamyl-meso-2,6-diaminopimeloyl-D-alanyl-D-alanine + UDP-N-acetyl-alpha-D-glucosamine = di-trans,octa-cis-undecaprenyl diphospho-[N-acetyl-alpha-D-glucosaminyl-(1-&gt;4)]-N-acetyl-alpha-D-muramoyl-L-alanyl-D-glutamyl-meso-2,6-diaminopimeloyl-D-alanyl-D-alanine + UDP + H(+)</text>
        <dbReference type="Rhea" id="RHEA:31227"/>
        <dbReference type="ChEBI" id="CHEBI:15378"/>
        <dbReference type="ChEBI" id="CHEBI:57705"/>
        <dbReference type="ChEBI" id="CHEBI:58223"/>
        <dbReference type="ChEBI" id="CHEBI:61387"/>
        <dbReference type="ChEBI" id="CHEBI:61388"/>
        <dbReference type="EC" id="2.4.1.227"/>
    </reaction>
</comment>
<evidence type="ECO:0000256" key="3">
    <source>
        <dbReference type="ARBA" id="ARBA00022676"/>
    </source>
</evidence>
<dbReference type="Pfam" id="PF04101">
    <property type="entry name" value="Glyco_tran_28_C"/>
    <property type="match status" value="1"/>
</dbReference>
<dbReference type="EMBL" id="CP000828">
    <property type="protein sequence ID" value="ABW29622.1"/>
    <property type="molecule type" value="Genomic_DNA"/>
</dbReference>
<comment type="pathway">
    <text evidence="10">Cell wall biogenesis; peptidoglycan biosynthesis.</text>
</comment>
<dbReference type="Pfam" id="PF03033">
    <property type="entry name" value="Glyco_transf_28"/>
    <property type="match status" value="1"/>
</dbReference>
<dbReference type="SUPFAM" id="SSF53756">
    <property type="entry name" value="UDP-Glycosyltransferase/glycogen phosphorylase"/>
    <property type="match status" value="1"/>
</dbReference>
<dbReference type="eggNOG" id="COG0707">
    <property type="taxonomic scope" value="Bacteria"/>
</dbReference>
<dbReference type="GO" id="GO:0071555">
    <property type="term" value="P:cell wall organization"/>
    <property type="evidence" value="ECO:0007669"/>
    <property type="project" value="UniProtKB-KW"/>
</dbReference>
<keyword evidence="9 10" id="KW-0961">Cell wall biogenesis/degradation</keyword>
<dbReference type="InterPro" id="IPR004276">
    <property type="entry name" value="GlycoTrans_28_N"/>
</dbReference>
<dbReference type="GO" id="GO:0009252">
    <property type="term" value="P:peptidoglycan biosynthetic process"/>
    <property type="evidence" value="ECO:0007669"/>
    <property type="project" value="UniProtKB-UniRule"/>
</dbReference>
<feature type="binding site" evidence="10">
    <location>
        <position position="175"/>
    </location>
    <ligand>
        <name>UDP-N-acetyl-alpha-D-glucosamine</name>
        <dbReference type="ChEBI" id="CHEBI:57705"/>
    </ligand>
</feature>
<sequence length="366" mass="39428">MSNSESVAITEQPQRFLIAASGTGGHLFPALAVAEVLEAEQFQLEWLGVSNRLETQLVPKKYPLRTVPIEGLQTRIGPKTPILLGKLAVAVWQTRQLLKRGQFKGVLTTGGYIAAPAILAAWSLGLPRVIHESNAIPGKVTRWLSSICTGVGLGLEDATTYLPKDKTVVVGTPVRPAFLTPCELDLPIPPEATLIVVAGGSQGAVSVNKLVRACAPAWLETGAWIVHLTGAQDPDAQSFQHPHYLSMPFYDNMAGLLQRANLAISRAGAGTLSELAIASTPALLIPYPYAAEDHQAFNAAAFVKAGAAEMYRQDELTEEQLKQTVLQWIQEPQVLEEMAVKAYSLAVPNSTERFAQLILEQIEASP</sequence>
<evidence type="ECO:0000259" key="11">
    <source>
        <dbReference type="Pfam" id="PF03033"/>
    </source>
</evidence>
<dbReference type="RefSeq" id="WP_012164924.1">
    <property type="nucleotide sequence ID" value="NC_009925.1"/>
</dbReference>
<dbReference type="Gene3D" id="3.40.50.2000">
    <property type="entry name" value="Glycogen Phosphorylase B"/>
    <property type="match status" value="2"/>
</dbReference>
<accession>B0C0D0</accession>
<evidence type="ECO:0000256" key="7">
    <source>
        <dbReference type="ARBA" id="ARBA00023136"/>
    </source>
</evidence>
<organism evidence="13 14">
    <name type="scientific">Acaryochloris marina (strain MBIC 11017)</name>
    <dbReference type="NCBI Taxonomy" id="329726"/>
    <lineage>
        <taxon>Bacteria</taxon>
        <taxon>Bacillati</taxon>
        <taxon>Cyanobacteriota</taxon>
        <taxon>Cyanophyceae</taxon>
        <taxon>Acaryochloridales</taxon>
        <taxon>Acaryochloridaceae</taxon>
        <taxon>Acaryochloris</taxon>
    </lineage>
</organism>
<evidence type="ECO:0000259" key="12">
    <source>
        <dbReference type="Pfam" id="PF04101"/>
    </source>
</evidence>
<dbReference type="NCBIfam" id="TIGR01133">
    <property type="entry name" value="murG"/>
    <property type="match status" value="1"/>
</dbReference>
<evidence type="ECO:0000256" key="1">
    <source>
        <dbReference type="ARBA" id="ARBA00022475"/>
    </source>
</evidence>
<dbReference type="HAMAP" id="MF_00033">
    <property type="entry name" value="MurG"/>
    <property type="match status" value="1"/>
</dbReference>
<proteinExistence type="inferred from homology"/>
<evidence type="ECO:0000313" key="13">
    <source>
        <dbReference type="EMBL" id="ABW29622.1"/>
    </source>
</evidence>
<keyword evidence="3 10" id="KW-0328">Glycosyltransferase</keyword>
<dbReference type="GO" id="GO:0050511">
    <property type="term" value="F:undecaprenyldiphospho-muramoylpentapeptide beta-N-acetylglucosaminyltransferase activity"/>
    <property type="evidence" value="ECO:0007669"/>
    <property type="project" value="UniProtKB-UniRule"/>
</dbReference>
<dbReference type="GO" id="GO:0051301">
    <property type="term" value="P:cell division"/>
    <property type="evidence" value="ECO:0007669"/>
    <property type="project" value="UniProtKB-KW"/>
</dbReference>
<evidence type="ECO:0000256" key="5">
    <source>
        <dbReference type="ARBA" id="ARBA00022960"/>
    </source>
</evidence>
<dbReference type="KEGG" id="amr:AM1_4648"/>
<comment type="similarity">
    <text evidence="10">Belongs to the glycosyltransferase 28 family. MurG subfamily.</text>
</comment>
<evidence type="ECO:0000256" key="2">
    <source>
        <dbReference type="ARBA" id="ARBA00022618"/>
    </source>
</evidence>
<gene>
    <name evidence="10 13" type="primary">murG</name>
    <name evidence="13" type="ordered locus">AM1_4648</name>
</gene>
<dbReference type="GO" id="GO:0005975">
    <property type="term" value="P:carbohydrate metabolic process"/>
    <property type="evidence" value="ECO:0007669"/>
    <property type="project" value="InterPro"/>
</dbReference>
<keyword evidence="14" id="KW-1185">Reference proteome</keyword>
<name>B0C0D0_ACAM1</name>
<feature type="binding site" evidence="10">
    <location>
        <begin position="23"/>
        <end position="25"/>
    </location>
    <ligand>
        <name>UDP-N-acetyl-alpha-D-glucosamine</name>
        <dbReference type="ChEBI" id="CHEBI:57705"/>
    </ligand>
</feature>
<keyword evidence="1 10" id="KW-1003">Cell membrane</keyword>
<dbReference type="GO" id="GO:0051991">
    <property type="term" value="F:UDP-N-acetyl-D-glucosamine:N-acetylmuramoyl-L-alanyl-D-glutamyl-meso-2,6-diaminopimelyl-D-alanyl-D-alanine-diphosphoundecaprenol 4-beta-N-acetylglucosaminlytransferase activity"/>
    <property type="evidence" value="ECO:0007669"/>
    <property type="project" value="RHEA"/>
</dbReference>
<dbReference type="PANTHER" id="PTHR21015:SF22">
    <property type="entry name" value="GLYCOSYLTRANSFERASE"/>
    <property type="match status" value="1"/>
</dbReference>